<dbReference type="PANTHER" id="PTHR22916">
    <property type="entry name" value="GLYCOSYLTRANSFERASE"/>
    <property type="match status" value="1"/>
</dbReference>
<dbReference type="Gene3D" id="3.90.550.10">
    <property type="entry name" value="Spore Coat Polysaccharide Biosynthesis Protein SpsA, Chain A"/>
    <property type="match status" value="1"/>
</dbReference>
<gene>
    <name evidence="3" type="ORF">DET51_107287</name>
    <name evidence="2" type="ORF">DET64_107287</name>
</gene>
<dbReference type="EMBL" id="QPJB01000007">
    <property type="protein sequence ID" value="RCW33616.1"/>
    <property type="molecule type" value="Genomic_DNA"/>
</dbReference>
<protein>
    <submittedName>
        <fullName evidence="3">Glycosyl transferase family 2</fullName>
    </submittedName>
</protein>
<feature type="domain" description="Glycosyltransferase 2-like" evidence="1">
    <location>
        <begin position="14"/>
        <end position="148"/>
    </location>
</feature>
<evidence type="ECO:0000259" key="1">
    <source>
        <dbReference type="Pfam" id="PF00535"/>
    </source>
</evidence>
<evidence type="ECO:0000313" key="3">
    <source>
        <dbReference type="EMBL" id="RCW33616.1"/>
    </source>
</evidence>
<evidence type="ECO:0000313" key="5">
    <source>
        <dbReference type="Proteomes" id="UP000253065"/>
    </source>
</evidence>
<evidence type="ECO:0000313" key="4">
    <source>
        <dbReference type="Proteomes" id="UP000252795"/>
    </source>
</evidence>
<dbReference type="EMBL" id="QNSA01000007">
    <property type="protein sequence ID" value="RBP72689.1"/>
    <property type="molecule type" value="Genomic_DNA"/>
</dbReference>
<keyword evidence="3" id="KW-0808">Transferase</keyword>
<organism evidence="3 4">
    <name type="scientific">Marinobacter nauticus</name>
    <name type="common">Marinobacter hydrocarbonoclasticus</name>
    <name type="synonym">Marinobacter aquaeolei</name>
    <dbReference type="NCBI Taxonomy" id="2743"/>
    <lineage>
        <taxon>Bacteria</taxon>
        <taxon>Pseudomonadati</taxon>
        <taxon>Pseudomonadota</taxon>
        <taxon>Gammaproteobacteria</taxon>
        <taxon>Pseudomonadales</taxon>
        <taxon>Marinobacteraceae</taxon>
        <taxon>Marinobacter</taxon>
    </lineage>
</organism>
<dbReference type="Pfam" id="PF00535">
    <property type="entry name" value="Glycos_transf_2"/>
    <property type="match status" value="1"/>
</dbReference>
<keyword evidence="5" id="KW-1185">Reference proteome</keyword>
<dbReference type="GO" id="GO:0016758">
    <property type="term" value="F:hexosyltransferase activity"/>
    <property type="evidence" value="ECO:0007669"/>
    <property type="project" value="UniProtKB-ARBA"/>
</dbReference>
<comment type="caution">
    <text evidence="3">The sequence shown here is derived from an EMBL/GenBank/DDBJ whole genome shotgun (WGS) entry which is preliminary data.</text>
</comment>
<proteinExistence type="predicted"/>
<dbReference type="PANTHER" id="PTHR22916:SF3">
    <property type="entry name" value="UDP-GLCNAC:BETAGAL BETA-1,3-N-ACETYLGLUCOSAMINYLTRANSFERASE-LIKE PROTEIN 1"/>
    <property type="match status" value="1"/>
</dbReference>
<dbReference type="RefSeq" id="WP_113880045.1">
    <property type="nucleotide sequence ID" value="NZ_QNSA01000007.1"/>
</dbReference>
<dbReference type="Proteomes" id="UP000252795">
    <property type="component" value="Unassembled WGS sequence"/>
</dbReference>
<name>A0A368UXR6_MARNT</name>
<dbReference type="AlphaFoldDB" id="A0A368UXR6"/>
<dbReference type="SUPFAM" id="SSF53448">
    <property type="entry name" value="Nucleotide-diphospho-sugar transferases"/>
    <property type="match status" value="1"/>
</dbReference>
<evidence type="ECO:0000313" key="2">
    <source>
        <dbReference type="EMBL" id="RBP72689.1"/>
    </source>
</evidence>
<sequence>MKSYNRHLRPTVTVICHSYNHAPYIRQTLESILMQETDFPIEVIVHDDASTDGTAEIIREIVAKEPGRIFPIFQEDNQFSQGNRPSQFTIPKAKGEYIALCEGDDYWIGCQKLQKQVDALRRHPELALCVHPAMRFSMRTGRQKRGFYYGSNERIMPPQTVVARHNQFAPTASILMRAEQARKLPSWFFVERGLPVGDFFIEAILGRKGVLYIPDIMSVYRRNVPESYTNRFRRSAGPSLEDSMFRMLYFTEKLRGIDGIPENALNQRLCYIRLNYALQFLAMGDKERFDKVTHPIRLKGHRFLLIALAVIRNNELMFNIARKVFVYFRRLRD</sequence>
<dbReference type="Proteomes" id="UP000253065">
    <property type="component" value="Unassembled WGS sequence"/>
</dbReference>
<dbReference type="InterPro" id="IPR001173">
    <property type="entry name" value="Glyco_trans_2-like"/>
</dbReference>
<reference evidence="3 4" key="1">
    <citation type="submission" date="2018-07" db="EMBL/GenBank/DDBJ databases">
        <title>Freshwater and sediment microbial communities from various areas in North America, analyzing microbe dynamics in response to fracking.</title>
        <authorList>
            <person name="Lamendella R."/>
        </authorList>
    </citation>
    <scope>NUCLEOTIDE SEQUENCE [LARGE SCALE GENOMIC DNA]</scope>
    <source>
        <strain evidence="3 4">114E</strain>
        <strain evidence="2 5">114E_o</strain>
    </source>
</reference>
<dbReference type="InterPro" id="IPR029044">
    <property type="entry name" value="Nucleotide-diphossugar_trans"/>
</dbReference>
<dbReference type="CDD" id="cd00761">
    <property type="entry name" value="Glyco_tranf_GTA_type"/>
    <property type="match status" value="1"/>
</dbReference>
<accession>A0A368UXR6</accession>